<reference evidence="1 2" key="1">
    <citation type="submission" date="2020-03" db="EMBL/GenBank/DDBJ databases">
        <title>Sequencing the genomes of 1000 actinobacteria strains.</title>
        <authorList>
            <person name="Klenk H.-P."/>
        </authorList>
    </citation>
    <scope>NUCLEOTIDE SEQUENCE [LARGE SCALE GENOMIC DNA]</scope>
    <source>
        <strain evidence="1 2">DSM 45490</strain>
    </source>
</reference>
<dbReference type="AlphaFoldDB" id="A0A7X6A1I7"/>
<dbReference type="Proteomes" id="UP000555407">
    <property type="component" value="Unassembled WGS sequence"/>
</dbReference>
<comment type="caution">
    <text evidence="1">The sequence shown here is derived from an EMBL/GenBank/DDBJ whole genome shotgun (WGS) entry which is preliminary data.</text>
</comment>
<sequence>MSVVDSVFLAVSGAPQEIGDWLVEGAGAEVLVTEAETVRLRMHGEIEHDWFGVVVQPNGYVAPEPEPDEVQAMDRYPIEVQVRGGSSDEVLHRVARRLFDTLVTARPDVPALLVHNLDTLVSAHLPGVATHSFDPPITPDVEDIDTWRPWVV</sequence>
<evidence type="ECO:0000313" key="1">
    <source>
        <dbReference type="EMBL" id="NIK58292.1"/>
    </source>
</evidence>
<proteinExistence type="predicted"/>
<protein>
    <submittedName>
        <fullName evidence="1">Uncharacterized protein</fullName>
    </submittedName>
</protein>
<dbReference type="EMBL" id="JAASRO010000001">
    <property type="protein sequence ID" value="NIK58292.1"/>
    <property type="molecule type" value="Genomic_DNA"/>
</dbReference>
<evidence type="ECO:0000313" key="2">
    <source>
        <dbReference type="Proteomes" id="UP000555407"/>
    </source>
</evidence>
<gene>
    <name evidence="1" type="ORF">BJY22_004009</name>
</gene>
<accession>A0A7X6A1I7</accession>
<keyword evidence="2" id="KW-1185">Reference proteome</keyword>
<name>A0A7X6A1I7_9ACTN</name>
<dbReference type="RefSeq" id="WP_167208968.1">
    <property type="nucleotide sequence ID" value="NZ_JAASRO010000001.1"/>
</dbReference>
<organism evidence="1 2">
    <name type="scientific">Kribbella shirazensis</name>
    <dbReference type="NCBI Taxonomy" id="1105143"/>
    <lineage>
        <taxon>Bacteria</taxon>
        <taxon>Bacillati</taxon>
        <taxon>Actinomycetota</taxon>
        <taxon>Actinomycetes</taxon>
        <taxon>Propionibacteriales</taxon>
        <taxon>Kribbellaceae</taxon>
        <taxon>Kribbella</taxon>
    </lineage>
</organism>